<dbReference type="Pfam" id="PF00152">
    <property type="entry name" value="tRNA-synt_2"/>
    <property type="match status" value="2"/>
</dbReference>
<accession>A0AA89AHX1</accession>
<dbReference type="GO" id="GO:0005524">
    <property type="term" value="F:ATP binding"/>
    <property type="evidence" value="ECO:0007669"/>
    <property type="project" value="UniProtKB-KW"/>
</dbReference>
<dbReference type="EMBL" id="JAVXUP010002640">
    <property type="protein sequence ID" value="KAK3002176.1"/>
    <property type="molecule type" value="Genomic_DNA"/>
</dbReference>
<proteinExistence type="predicted"/>
<evidence type="ECO:0000256" key="6">
    <source>
        <dbReference type="SAM" id="Coils"/>
    </source>
</evidence>
<keyword evidence="3" id="KW-0067">ATP-binding</keyword>
<evidence type="ECO:0000256" key="1">
    <source>
        <dbReference type="ARBA" id="ARBA00022598"/>
    </source>
</evidence>
<name>A0AA89AHX1_9ASTE</name>
<keyword evidence="9" id="KW-1185">Reference proteome</keyword>
<reference evidence="8" key="1">
    <citation type="submission" date="2022-12" db="EMBL/GenBank/DDBJ databases">
        <title>Draft genome assemblies for two species of Escallonia (Escalloniales).</title>
        <authorList>
            <person name="Chanderbali A."/>
            <person name="Dervinis C."/>
            <person name="Anghel I."/>
            <person name="Soltis D."/>
            <person name="Soltis P."/>
            <person name="Zapata F."/>
        </authorList>
    </citation>
    <scope>NUCLEOTIDE SEQUENCE</scope>
    <source>
        <strain evidence="8">UCBG64.0493</strain>
        <tissue evidence="8">Leaf</tissue>
    </source>
</reference>
<keyword evidence="2" id="KW-0547">Nucleotide-binding</keyword>
<feature type="domain" description="Aminoacyl-tRNA synthetase class II (D/K/N)" evidence="7">
    <location>
        <begin position="205"/>
        <end position="262"/>
    </location>
</feature>
<dbReference type="GO" id="GO:0004816">
    <property type="term" value="F:asparagine-tRNA ligase activity"/>
    <property type="evidence" value="ECO:0007669"/>
    <property type="project" value="TreeGrafter"/>
</dbReference>
<dbReference type="PANTHER" id="PTHR22594">
    <property type="entry name" value="ASPARTYL/LYSYL-TRNA SYNTHETASE"/>
    <property type="match status" value="1"/>
</dbReference>
<evidence type="ECO:0000256" key="2">
    <source>
        <dbReference type="ARBA" id="ARBA00022741"/>
    </source>
</evidence>
<keyword evidence="1" id="KW-0436">Ligase</keyword>
<dbReference type="SUPFAM" id="SSF55681">
    <property type="entry name" value="Class II aaRS and biotin synthetases"/>
    <property type="match status" value="1"/>
</dbReference>
<dbReference type="Proteomes" id="UP001188597">
    <property type="component" value="Unassembled WGS sequence"/>
</dbReference>
<dbReference type="InterPro" id="IPR004364">
    <property type="entry name" value="Aa-tRNA-synt_II"/>
</dbReference>
<dbReference type="PANTHER" id="PTHR22594:SF36">
    <property type="entry name" value="ASPARAGINE--TRNA LIGASE, CYTOPLASMIC 2"/>
    <property type="match status" value="1"/>
</dbReference>
<evidence type="ECO:0000313" key="8">
    <source>
        <dbReference type="EMBL" id="KAK3002176.1"/>
    </source>
</evidence>
<evidence type="ECO:0000259" key="7">
    <source>
        <dbReference type="Pfam" id="PF00152"/>
    </source>
</evidence>
<evidence type="ECO:0000256" key="4">
    <source>
        <dbReference type="ARBA" id="ARBA00022917"/>
    </source>
</evidence>
<keyword evidence="4" id="KW-0648">Protein biosynthesis</keyword>
<dbReference type="Gene3D" id="3.30.930.10">
    <property type="entry name" value="Bira Bifunctional Protein, Domain 2"/>
    <property type="match status" value="1"/>
</dbReference>
<dbReference type="GO" id="GO:0005739">
    <property type="term" value="C:mitochondrion"/>
    <property type="evidence" value="ECO:0007669"/>
    <property type="project" value="TreeGrafter"/>
</dbReference>
<feature type="coiled-coil region" evidence="6">
    <location>
        <begin position="284"/>
        <end position="331"/>
    </location>
</feature>
<dbReference type="InterPro" id="IPR045864">
    <property type="entry name" value="aa-tRNA-synth_II/BPL/LPL"/>
</dbReference>
<keyword evidence="5" id="KW-0030">Aminoacyl-tRNA synthetase</keyword>
<gene>
    <name evidence="8" type="ORF">RJ639_021925</name>
</gene>
<evidence type="ECO:0000256" key="3">
    <source>
        <dbReference type="ARBA" id="ARBA00022840"/>
    </source>
</evidence>
<dbReference type="GO" id="GO:0006421">
    <property type="term" value="P:asparaginyl-tRNA aminoacylation"/>
    <property type="evidence" value="ECO:0007669"/>
    <property type="project" value="TreeGrafter"/>
</dbReference>
<feature type="domain" description="Aminoacyl-tRNA synthetase class II (D/K/N)" evidence="7">
    <location>
        <begin position="348"/>
        <end position="639"/>
    </location>
</feature>
<evidence type="ECO:0000256" key="5">
    <source>
        <dbReference type="ARBA" id="ARBA00023146"/>
    </source>
</evidence>
<keyword evidence="6" id="KW-0175">Coiled coil</keyword>
<evidence type="ECO:0000313" key="9">
    <source>
        <dbReference type="Proteomes" id="UP001188597"/>
    </source>
</evidence>
<protein>
    <recommendedName>
        <fullName evidence="7">Aminoacyl-tRNA synthetase class II (D/K/N) domain-containing protein</fullName>
    </recommendedName>
</protein>
<dbReference type="AlphaFoldDB" id="A0AA89AHX1"/>
<sequence length="646" mass="72850">MASDRDQAAAENIMPVTVSRYSKRVVLKTILGRSDHGLGLVGQRVVVLGWVKSAKEVRKEPVPNPDAARDVGPPKDVSCVEVLQSRIPFFQTLLKALGGNTQYLREKLDSVIQKPAMPSIASLQVSDGSCVASLQIQVESSISPPIQLMPTGTCILTEGILQQPLVQGKQVIELKAEKILHIGTVDQETYPLSKKRLPLETLRDSAHFRPRTTTVASVMRIRNALTQATHTFFKNQEFLYVEVPIITTTDSEGSSEKFHVTTLLSKEIRKEEPITTDDTKGVNLEAVKASIMEKNKQVEELKRTESNKEALAAAIQDLRKTNELALQLEAREKSKPEAYLKTEKFRYSEDFFSRETYLTVNGRLHLESYACALGNVYSFGPRFRAERSESKKLVAEMWMIELEMALSQLEDAINCADDLLKFLFKWILENCSEDLTFLAKRVDKTIVERLQLVAESSFENISYAQAVDELKKVTEKTFGTKIEWGVSLTEEHESYLADEVYKRPVVIYNPPKELKPFYVRLNDDGKTVAAFDVVIPKVSLKCFSKRWQCCLNNSKFDSAIPITEACVGALIRGSQNEERLNVLSTRIKELGLQKKHYDWYLDLRRHGTVKHSGFSLGFDLMVLFATGLNDVRDVIPFPRSCGKSNN</sequence>
<organism evidence="8 9">
    <name type="scientific">Escallonia herrerae</name>
    <dbReference type="NCBI Taxonomy" id="1293975"/>
    <lineage>
        <taxon>Eukaryota</taxon>
        <taxon>Viridiplantae</taxon>
        <taxon>Streptophyta</taxon>
        <taxon>Embryophyta</taxon>
        <taxon>Tracheophyta</taxon>
        <taxon>Spermatophyta</taxon>
        <taxon>Magnoliopsida</taxon>
        <taxon>eudicotyledons</taxon>
        <taxon>Gunneridae</taxon>
        <taxon>Pentapetalae</taxon>
        <taxon>asterids</taxon>
        <taxon>campanulids</taxon>
        <taxon>Escalloniales</taxon>
        <taxon>Escalloniaceae</taxon>
        <taxon>Escallonia</taxon>
    </lineage>
</organism>
<comment type="caution">
    <text evidence="8">The sequence shown here is derived from an EMBL/GenBank/DDBJ whole genome shotgun (WGS) entry which is preliminary data.</text>
</comment>